<proteinExistence type="predicted"/>
<dbReference type="AlphaFoldDB" id="A0A6P0U956"/>
<gene>
    <name evidence="1" type="ORF">GWK09_04845</name>
</gene>
<accession>A0A6P0U956</accession>
<dbReference type="RefSeq" id="WP_163691866.1">
    <property type="nucleotide sequence ID" value="NZ_FXTW01000001.1"/>
</dbReference>
<dbReference type="InterPro" id="IPR018914">
    <property type="entry name" value="DUF2480"/>
</dbReference>
<dbReference type="EMBL" id="JAABOP010000001">
    <property type="protein sequence ID" value="NER09831.1"/>
    <property type="molecule type" value="Genomic_DNA"/>
</dbReference>
<evidence type="ECO:0000313" key="1">
    <source>
        <dbReference type="EMBL" id="NER09831.1"/>
    </source>
</evidence>
<reference evidence="1 2" key="1">
    <citation type="submission" date="2020-01" db="EMBL/GenBank/DDBJ databases">
        <title>Muriicola jejuensis KCTC 22299.</title>
        <authorList>
            <person name="Wang G."/>
        </authorList>
    </citation>
    <scope>NUCLEOTIDE SEQUENCE [LARGE SCALE GENOMIC DNA]</scope>
    <source>
        <strain evidence="1 2">KCTC 22299</strain>
    </source>
</reference>
<dbReference type="Proteomes" id="UP000468443">
    <property type="component" value="Unassembled WGS sequence"/>
</dbReference>
<dbReference type="Pfam" id="PF10652">
    <property type="entry name" value="DUF2480"/>
    <property type="match status" value="1"/>
</dbReference>
<sequence>MSEEIVNRVSSSALVTFNLEDFYPKGKRMGLDISPWLMEGIILREKEFRTYVAEHDWQQYQDAFVALHCSTEAIVPGWAFMLVTTYLQPYAAQVVQGDLELLETILYQQVLDRLDVSGLKDKPVIIKGCSDKPVPPNAYIWATQKLQGVAKSVMYGEACSSVPLYKKKK</sequence>
<name>A0A6P0U956_9FLAO</name>
<keyword evidence="2" id="KW-1185">Reference proteome</keyword>
<evidence type="ECO:0000313" key="2">
    <source>
        <dbReference type="Proteomes" id="UP000468443"/>
    </source>
</evidence>
<protein>
    <submittedName>
        <fullName evidence="1">DUF2480 family protein</fullName>
    </submittedName>
</protein>
<comment type="caution">
    <text evidence="1">The sequence shown here is derived from an EMBL/GenBank/DDBJ whole genome shotgun (WGS) entry which is preliminary data.</text>
</comment>
<organism evidence="1 2">
    <name type="scientific">Muriicola jejuensis</name>
    <dbReference type="NCBI Taxonomy" id="504488"/>
    <lineage>
        <taxon>Bacteria</taxon>
        <taxon>Pseudomonadati</taxon>
        <taxon>Bacteroidota</taxon>
        <taxon>Flavobacteriia</taxon>
        <taxon>Flavobacteriales</taxon>
        <taxon>Flavobacteriaceae</taxon>
        <taxon>Muriicola</taxon>
    </lineage>
</organism>